<dbReference type="InterPro" id="IPR005801">
    <property type="entry name" value="ADC_synthase"/>
</dbReference>
<dbReference type="InterPro" id="IPR043132">
    <property type="entry name" value="BCAT-like_C"/>
</dbReference>
<dbReference type="Gene3D" id="3.30.470.10">
    <property type="match status" value="1"/>
</dbReference>
<feature type="domain" description="Chorismate-utilising enzyme C-terminal" evidence="1">
    <location>
        <begin position="29"/>
        <end position="284"/>
    </location>
</feature>
<dbReference type="InterPro" id="IPR019999">
    <property type="entry name" value="Anth_synth_I-like"/>
</dbReference>
<keyword evidence="2" id="KW-0808">Transferase</keyword>
<dbReference type="PANTHER" id="PTHR11236:SF50">
    <property type="entry name" value="AMINODEOXYCHORISMATE SYNTHASE COMPONENT 1"/>
    <property type="match status" value="1"/>
</dbReference>
<reference evidence="2" key="1">
    <citation type="submission" date="2018-06" db="EMBL/GenBank/DDBJ databases">
        <authorList>
            <person name="Zhirakovskaya E."/>
        </authorList>
    </citation>
    <scope>NUCLEOTIDE SEQUENCE</scope>
</reference>
<dbReference type="AlphaFoldDB" id="A0A3B0SSE7"/>
<evidence type="ECO:0000313" key="2">
    <source>
        <dbReference type="EMBL" id="VAW08408.1"/>
    </source>
</evidence>
<dbReference type="InterPro" id="IPR015890">
    <property type="entry name" value="Chorismate_C"/>
</dbReference>
<dbReference type="Gene3D" id="3.60.120.10">
    <property type="entry name" value="Anthranilate synthase"/>
    <property type="match status" value="1"/>
</dbReference>
<dbReference type="PANTHER" id="PTHR11236">
    <property type="entry name" value="AMINOBENZOATE/ANTHRANILATE SYNTHASE"/>
    <property type="match status" value="1"/>
</dbReference>
<dbReference type="GO" id="GO:0008696">
    <property type="term" value="F:4-amino-4-deoxychorismate lyase activity"/>
    <property type="evidence" value="ECO:0007669"/>
    <property type="project" value="UniProtKB-EC"/>
</dbReference>
<organism evidence="2">
    <name type="scientific">hydrothermal vent metagenome</name>
    <dbReference type="NCBI Taxonomy" id="652676"/>
    <lineage>
        <taxon>unclassified sequences</taxon>
        <taxon>metagenomes</taxon>
        <taxon>ecological metagenomes</taxon>
    </lineage>
</organism>
<keyword evidence="2" id="KW-0032">Aminotransferase</keyword>
<name>A0A3B0SSE7_9ZZZZ</name>
<dbReference type="EC" id="4.1.3.38" evidence="2"/>
<dbReference type="InterPro" id="IPR001544">
    <property type="entry name" value="Aminotrans_IV"/>
</dbReference>
<dbReference type="GO" id="GO:0046820">
    <property type="term" value="F:4-amino-4-deoxychorismate synthase activity"/>
    <property type="evidence" value="ECO:0007669"/>
    <property type="project" value="UniProtKB-EC"/>
</dbReference>
<keyword evidence="2" id="KW-0456">Lyase</keyword>
<dbReference type="InterPro" id="IPR036038">
    <property type="entry name" value="Aminotransferase-like"/>
</dbReference>
<dbReference type="SUPFAM" id="SSF56322">
    <property type="entry name" value="ADC synthase"/>
    <property type="match status" value="1"/>
</dbReference>
<feature type="non-terminal residue" evidence="2">
    <location>
        <position position="1"/>
    </location>
</feature>
<dbReference type="Gene3D" id="3.20.10.10">
    <property type="entry name" value="D-amino Acid Aminotransferase, subunit A, domain 2"/>
    <property type="match status" value="1"/>
</dbReference>
<dbReference type="EMBL" id="UOEI01000602">
    <property type="protein sequence ID" value="VAW08408.1"/>
    <property type="molecule type" value="Genomic_DNA"/>
</dbReference>
<protein>
    <submittedName>
        <fullName evidence="2">Para-aminobenzoate synthase, aminase component / Aminodeoxychorismate lyase</fullName>
        <ecNumber evidence="2">2.6.1.85</ecNumber>
        <ecNumber evidence="2">4.1.3.38</ecNumber>
    </submittedName>
</protein>
<dbReference type="Pfam" id="PF00425">
    <property type="entry name" value="Chorismate_bind"/>
    <property type="match status" value="1"/>
</dbReference>
<proteinExistence type="predicted"/>
<accession>A0A3B0SSE7</accession>
<dbReference type="GO" id="GO:0000162">
    <property type="term" value="P:L-tryptophan biosynthetic process"/>
    <property type="evidence" value="ECO:0007669"/>
    <property type="project" value="TreeGrafter"/>
</dbReference>
<sequence>GRELVPVAVHDPRAGGGYAVSKWSPVIDKDDYESIFCAVKERIENGEANQVELTFPLRAAFTGSADVFYNDLVCAQRPGYASHLWHDNVHVLSVSPERFFTFDDGVVTVQPMKGVAARGRWLAEDDMHRDALAASGEDRSDNRMVVDLVRKELSRIAIPGTVEVDDLFTVEQFRTGWQMSSTITAVTREDTGLLDVFDTLFPSGTATGDPKAGSMKIIADLEPSPRGIYCGTIGYIPPGDGLEGASFNVAIRTVEVDEAEGVATYGVGAAITRHSTVDEEFDEAVTTSEVLRFNVSPLQLIETIRWDDGWLWLDDHLDRMERSASYWGFKVDRYEIIEMLDEAVSTCSGPMLIRIVAQPDGSVFVTSEPTHERWSPGPGPSADPVLLALDLEPIDSRNPRIFHKTSDRRSFAVRSERHPGCDDVLLINRHGQVTESTVANVAFRIDERWVTPPVTDGLLAGVMRNRLVASGTLEERSVSIREALDADVVALVSSVHGWRPAVLVEHS</sequence>
<dbReference type="SUPFAM" id="SSF56752">
    <property type="entry name" value="D-aminoacid aminotransferase-like PLP-dependent enzymes"/>
    <property type="match status" value="1"/>
</dbReference>
<dbReference type="EC" id="2.6.1.85" evidence="2"/>
<evidence type="ECO:0000259" key="1">
    <source>
        <dbReference type="Pfam" id="PF00425"/>
    </source>
</evidence>
<gene>
    <name evidence="2" type="ORF">MNBD_ACTINO01-2199</name>
</gene>
<dbReference type="InterPro" id="IPR043131">
    <property type="entry name" value="BCAT-like_N"/>
</dbReference>
<dbReference type="Pfam" id="PF01063">
    <property type="entry name" value="Aminotran_4"/>
    <property type="match status" value="1"/>
</dbReference>